<evidence type="ECO:0000313" key="6">
    <source>
        <dbReference type="EMBL" id="GBF97925.1"/>
    </source>
</evidence>
<feature type="compositionally biased region" description="Gly residues" evidence="2">
    <location>
        <begin position="3565"/>
        <end position="3576"/>
    </location>
</feature>
<proteinExistence type="predicted"/>
<dbReference type="Gene3D" id="3.40.50.2000">
    <property type="entry name" value="Glycogen Phosphorylase B"/>
    <property type="match status" value="1"/>
</dbReference>
<feature type="region of interest" description="Disordered" evidence="2">
    <location>
        <begin position="799"/>
        <end position="845"/>
    </location>
</feature>
<feature type="compositionally biased region" description="Pro residues" evidence="2">
    <location>
        <begin position="2571"/>
        <end position="2590"/>
    </location>
</feature>
<feature type="compositionally biased region" description="Pro residues" evidence="2">
    <location>
        <begin position="2532"/>
        <end position="2541"/>
    </location>
</feature>
<feature type="region of interest" description="Disordered" evidence="2">
    <location>
        <begin position="277"/>
        <end position="366"/>
    </location>
</feature>
<feature type="compositionally biased region" description="Low complexity" evidence="2">
    <location>
        <begin position="323"/>
        <end position="333"/>
    </location>
</feature>
<keyword evidence="7" id="KW-1185">Reference proteome</keyword>
<keyword evidence="3" id="KW-0812">Transmembrane</keyword>
<accession>A0A2V0PLM2</accession>
<feature type="transmembrane region" description="Helical" evidence="3">
    <location>
        <begin position="1729"/>
        <end position="1750"/>
    </location>
</feature>
<dbReference type="STRING" id="307507.A0A2V0PLM2"/>
<feature type="region of interest" description="Disordered" evidence="2">
    <location>
        <begin position="1184"/>
        <end position="1221"/>
    </location>
</feature>
<feature type="transmembrane region" description="Helical" evidence="3">
    <location>
        <begin position="1599"/>
        <end position="1617"/>
    </location>
</feature>
<feature type="transmembrane region" description="Helical" evidence="3">
    <location>
        <begin position="129"/>
        <end position="153"/>
    </location>
</feature>
<feature type="transmembrane region" description="Helical" evidence="3">
    <location>
        <begin position="1908"/>
        <end position="1929"/>
    </location>
</feature>
<protein>
    <submittedName>
        <fullName evidence="6">Uncharacterized protein</fullName>
    </submittedName>
</protein>
<dbReference type="GO" id="GO:0016757">
    <property type="term" value="F:glycosyltransferase activity"/>
    <property type="evidence" value="ECO:0007669"/>
    <property type="project" value="UniProtKB-KW"/>
</dbReference>
<feature type="compositionally biased region" description="Gly residues" evidence="2">
    <location>
        <begin position="916"/>
        <end position="926"/>
    </location>
</feature>
<feature type="transmembrane region" description="Helical" evidence="3">
    <location>
        <begin position="1982"/>
        <end position="2004"/>
    </location>
</feature>
<gene>
    <name evidence="6" type="ORF">Rsub_10598</name>
</gene>
<dbReference type="SUPFAM" id="SSF53756">
    <property type="entry name" value="UDP-Glycosyltransferase/glycogen phosphorylase"/>
    <property type="match status" value="1"/>
</dbReference>
<dbReference type="InterPro" id="IPR022622">
    <property type="entry name" value="DUF3492"/>
</dbReference>
<keyword evidence="1" id="KW-0808">Transferase</keyword>
<feature type="compositionally biased region" description="Low complexity" evidence="2">
    <location>
        <begin position="741"/>
        <end position="752"/>
    </location>
</feature>
<feature type="domain" description="DUF3492" evidence="5">
    <location>
        <begin position="3799"/>
        <end position="3898"/>
    </location>
</feature>
<feature type="transmembrane region" description="Helical" evidence="3">
    <location>
        <begin position="1532"/>
        <end position="1555"/>
    </location>
</feature>
<feature type="compositionally biased region" description="Pro residues" evidence="2">
    <location>
        <begin position="4006"/>
        <end position="4031"/>
    </location>
</feature>
<comment type="caution">
    <text evidence="6">The sequence shown here is derived from an EMBL/GenBank/DDBJ whole genome shotgun (WGS) entry which is preliminary data.</text>
</comment>
<feature type="transmembrane region" description="Helical" evidence="3">
    <location>
        <begin position="228"/>
        <end position="247"/>
    </location>
</feature>
<feature type="compositionally biased region" description="Gly residues" evidence="2">
    <location>
        <begin position="277"/>
        <end position="296"/>
    </location>
</feature>
<feature type="compositionally biased region" description="Low complexity" evidence="2">
    <location>
        <begin position="885"/>
        <end position="895"/>
    </location>
</feature>
<feature type="transmembrane region" description="Helical" evidence="3">
    <location>
        <begin position="165"/>
        <end position="185"/>
    </location>
</feature>
<dbReference type="InterPro" id="IPR001296">
    <property type="entry name" value="Glyco_trans_1"/>
</dbReference>
<sequence>MAALACPPPAYGLPHLALAAALAVVLPLAGVGRRVAHAHLLQVLVLSHAASYALQPCAPASPGSGGGGGGGGWRGIGAGGPGAAWRVLPEFYLAAGAALAAALLLLLASGALSWLSAGPLGRGGGALRAADASFVAAHVLAALGVGACAHLGWDLLLTQAGALPGPFAAVQYAWDWGAVAAGLLLVRQLGGFPWRHVRIKIVGALLFASAVLLALLRRGSNSASVFAFNSYLIVPLQILMLQGIGHLETTNPLRGPRPPHNPLRPLARAVAAAVWGGGGSSGGSGEAPPGGAGAAAGAGAKPAAEAAAPAKAKGSGPAPPPSSGANGAAAPSKEAPKPAQPAPQPAPAQPTLAGQAPPEGFEPSEAEAAAPLDLEDILTVCRLPALGKLFMCHLGPSVPPGQEEALSSGAFRLPFKSGAPFDGEWSRDWTAATAAAAAAGNAATPSGGAAPPAVADLAGSFPPSFDPEAVLEPAPAASVAGGSVGGASASASASDGGASSAAVFAGEDDPAAVATAAALEGALNRVRPLTAFKQAADRKPRQHGIHPLVVAPPAVDEAAAHAAMRCIYAATTRGEGRGLWPGLAKGAAPAGGGAAPAVLSAPQATEAGVLQALQMLFGGSEYTNLVGGGGDVSAFAPAAASAEALRPSGPSLSRAAAVRARRGLPALSFTVQNELQDLLMQLTHGTVSIRLCPRAALTGQTPCGHYLRVWAVAAPSGPPPAGPGGLVSASGHVIPSSTSNLGAPGARSRGAGAQSGSGLLSGAGAGASRSLALPSAGRATRLTTPSLALQRAASLGASGARLSGGAAGQDSAGGGQASRGGGLRRAGSLSRPPWAGGGGFAGGDSLSRMRSTEVLRTSGANLAGAMTVAGLFVGNAAAQLDALGSDEASSGAGSAPRNEGAEPDGEQRPPGTPRQPGGGGGDGGDGGSISYSAYIDGTLPSGAALGANGRALDAAAAAARPAAALGFERVASGAASSYQDVLAAGAEAARAPVVVFVDENAPSVLEALVHSWLSLKGHTAATCRLAEAWCGVVHERMAAELQRQASAAPGDDAAAAAAAAHEPEAAGGREPQQAPPPAVSRCQAADISALRPAELLAHAAWAAASPRGAATRAALAGGGGDGAVAPEQLPHLLRALRGHLLAGAVDGDWLAGTYPSWRRALRFVMVAGRAARLAAEAAEAEGGGAEAAEAAAEEDAGGSDGGDSGEAGGGGGGGGELEAAAAPPPVQARVEALLSAAADWCIARRCVTTGSMSLLRQVQRICLEAAVPALLRAILDCAKHVPDEYISDADLMTVYLEQIGIANEVPQFFGVDKFTLGRILWTRHRVNLPQPKGQPAAAAGGGGSGGAAGPGAPAGQEMRRAGDAPAAAAAVPAAGKAGAEAAGKAPAGADAKAAAAEAAAAAAADDSGEDAGAAEHTHMFTLWVGNGLFWTFPFMLQWLASRTLGSGLIDNGRLDDTRFSWLVWSFFVAYFVVGGFFNLLMHLQLYHRWRFSMPSMLMATLQGLVASALLYAAFCGPMAAYALLRYGSGDMAWFTCAAFFLAAMYVTQLLMMVCLDTSAEGSAWTSGPGRTILGIFVAQIAINQASYRLSTGRPVLENLLGLGAFALLAAGCLWRSLRRVQGTWAEALLAPKGTSISRPALLLLLSFQNATFATAYTPASSEEDLARARATAAGLLQKKLIALRRLRLPLFYDGTAWVLPAGALTHLMITIPFWTSELFLGPAWLGANAVPLAVAALFALTSGAYLELLVATRAKGQPQPSAAQRAARAAAAIELQARAAAAAGGAPHGARCACCGEAGCGPGCADALRATLCPPGASCVPRGPSLFFGCALGFTGLQAPGAGAAGERPAKGGGGGGDYLYQLAGMLSWQSGMWAFGLLVVCMMVAARSGAAAASVQDYVQIIWASRSAPACYCLMVAGYGLYLGVGFNGAMGHPVRTRQAVVGLAIAQLSACFLLAALNAWAPAYLEYAPAGAVTLAGGLYLLATAAGPLAAAAAGALSPAAWRARLSRRGAGDKADRGGAPVTGALAPAGPCGQPALTNTLANDCEAAAALFRLTNASDAGAGAGAGAAPRPARVGPGGAFGRALLELLALRRSELEAAARGGGGGSGGSGVNGPGSQAAHGLALLAAGYPNAAAFLDAVGQGFSAGHIRLWLVPFGVLNPEGCPPQFYALGVPPAELAGSAASQALDIYVAADPPAPVRGGRAPPASWLSEAAARAPGGELLASAAEGLLHVCARANLQAHGRLVAPAIEAAVSGLGAAPPARVRRELAALPRAATDGVARRTPASVVCAAVRQLAAAAAGEGGDNGGGGGGGGGGVGPDTLSDVDARVIGGAWDLLSPQARAALLHLCRQAAAAGTAAAAVAAAARRTPAPAAGLEGAAVALGSGPEVARAASGLLAALEVTQLGVQITFEAEGGKAGAAANTAAAASLGARSALLRRQAARAAVAAAVAIAVHDAVTGGARQSWRFAAGSKSRRKPGGGGGDSHVIALPAEAVSVPSPAAGAVALQLLRRGDRRQPAGPAGGRGAAPPAPPLPPGSPAARGAPGSRLARPPLLRRFSSARLRSRAPPSPRPLPPPHPSAAGPQPPGAGAAGGAAGGDGALWRELPLLRRGAYQLHIALRMAWLALMGDPAFWQDAMDLIGVRPAPLAARRAAAAALAWPLEWVAYAARLAALRGLRLIAAMAQAVALLCHRWTLWWWPGLHAVLDAVARGGAMRGVSVYDASGRLRRTLHFSRQGVSTRFYRTAADEARASCGGGGLAALAGRLEAAAAALAAAGAGAETAGDGADGKPSAEGKAAAAAAAGADAQQERGADDALLTEAGVARAAGELALACLGLSHGQIVLADDASGPFAALPAGKTSATTAYLVDPRPAGGALRARLGPARAAAAWLPLWQWEAAQQAVRVWDYAAESARGAAERQRAAFAGKGPPAGPAAPAPRRAAGGGAAHTVRTLACARPGPEGALEAVCSQLARQAAAAAAAARGEARPAPPLVPGLRGVASYGACSAAVGVAVFRRPQAAGLAAGLEAASLELRLEVEPPGSVHGAPAPAAAAAIGTLVADFGSGPAADAAAAAAAGLRPGAHAVALLRSSRCAVAAGAELPDWVAQQLALADRAVEGSARDMPPVAALIRSAEGAQWLLCCDALATASIAANLGVLWPKQPQGLRCWHSRGSLLASVKIELVAPQTGVLAAPAAGAAAAGRAAGAGAGAGKPALTGRASLRRMQFVDTTSAAAAAAPTAAALSDAEAGVRRAEPAAAAAAAAAAAGRGEAGKQGKARGAAPAAASAPPAGGARGGKRDRGGRGLSGEKLAAAAAQWSPQSSVPDWATALLAAASAPWPPRADAAPWHVPAGVLPRVRARGSGCAVAHTERLPDSGLSRAFLWWVWNQGSEGMGSLLAAPAPAADAAAAPGRVSVALRAAAARARAAAARLRRGAAVAPGAPPQRKAAPLPGPVLDGLLTTTVEEALLRSEPLLAPYWTAYDGLDAAGCRAAVTGPDVPLLQQFAIGSGFLSNTPSHHSHMAHSLDTLAAADYVPGNSYRRARTGYYNPLSAAAASAAAAAGSGGGGPPGGAAGPAASPLPLPPLRAVAMDSGTWPMDGGGVCQGTDDISWHAEAEVAHDLKQVIPKMRAQPNVALTIQWDTQHDSPNQSTFCAVPYTRLTRRAYVTTPRAVRERFIPAWRCLLVALRKANVTSEGADSAAIGEACCRLWEYFQGHDWDMTWADPQARTGWGWAGSRVEAVFEFELRAAAASTPRTSAARPGIGGPPPTDAELAALLDLAQARTRHSHYLKTMCLTVPRDAAVIQASHHGLQALAGLVAQLRAGQSLQVWEHGVLMRERLIYLDCFKRNLLPHFVNEQLTRLHRVAGQVLYREADMVVPCNATFNTSWELHLGTDLNRLMPLLNALEIEHYPLLQDAEAPRPTASMLSHVYALKDIMSAIQAGPNACAAAIIVHEYGVTDYALEVYGSLDFDRDYVTGCHKLIKQLKLENNVALRGLGAPIKPENPNPDPNPKPENPNLNPNPNPNPNPDLSKVLSLTWIYIQTSISEGLPVSVIEAGLTGKPVVCTNVGGCAELLANPNSGADGSAFGLAGPQPPMFGRLVAPKDAAMIAYAQLELLKPPEVKAQRQALGRSFRQFGLDCFRMSRYILQHRQALFTPAHKREEMAAMGYEL</sequence>
<dbReference type="InParanoid" id="A0A2V0PLM2"/>
<feature type="transmembrane region" description="Helical" evidence="3">
    <location>
        <begin position="1690"/>
        <end position="1709"/>
    </location>
</feature>
<feature type="transmembrane region" description="Helical" evidence="3">
    <location>
        <begin position="1873"/>
        <end position="1896"/>
    </location>
</feature>
<feature type="region of interest" description="Disordered" evidence="2">
    <location>
        <begin position="1330"/>
        <end position="1365"/>
    </location>
</feature>
<feature type="compositionally biased region" description="Low complexity" evidence="2">
    <location>
        <begin position="2542"/>
        <end position="2565"/>
    </location>
</feature>
<evidence type="ECO:0000259" key="4">
    <source>
        <dbReference type="Pfam" id="PF00534"/>
    </source>
</evidence>
<dbReference type="Pfam" id="PF11997">
    <property type="entry name" value="DUF3492"/>
    <property type="match status" value="1"/>
</dbReference>
<feature type="region of interest" description="Disordered" evidence="2">
    <location>
        <begin position="3276"/>
        <end position="3321"/>
    </location>
</feature>
<evidence type="ECO:0000256" key="2">
    <source>
        <dbReference type="SAM" id="MobiDB-lite"/>
    </source>
</evidence>
<keyword evidence="3" id="KW-0472">Membrane</keyword>
<evidence type="ECO:0000256" key="1">
    <source>
        <dbReference type="ARBA" id="ARBA00022676"/>
    </source>
</evidence>
<evidence type="ECO:0000313" key="7">
    <source>
        <dbReference type="Proteomes" id="UP000247498"/>
    </source>
</evidence>
<name>A0A2V0PLM2_9CHLO</name>
<dbReference type="PANTHER" id="PTHR45725">
    <property type="entry name" value="FORMIN HOMOLOGY 2 FAMILY MEMBER"/>
    <property type="match status" value="1"/>
</dbReference>
<reference evidence="6 7" key="1">
    <citation type="journal article" date="2018" name="Sci. Rep.">
        <title>Raphidocelis subcapitata (=Pseudokirchneriella subcapitata) provides an insight into genome evolution and environmental adaptations in the Sphaeropleales.</title>
        <authorList>
            <person name="Suzuki S."/>
            <person name="Yamaguchi H."/>
            <person name="Nakajima N."/>
            <person name="Kawachi M."/>
        </authorList>
    </citation>
    <scope>NUCLEOTIDE SEQUENCE [LARGE SCALE GENOMIC DNA]</scope>
    <source>
        <strain evidence="6 7">NIES-35</strain>
    </source>
</reference>
<feature type="compositionally biased region" description="Low complexity" evidence="2">
    <location>
        <begin position="349"/>
        <end position="366"/>
    </location>
</feature>
<dbReference type="OrthoDB" id="2582433at2759"/>
<dbReference type="Pfam" id="PF00534">
    <property type="entry name" value="Glycos_transf_1"/>
    <property type="match status" value="1"/>
</dbReference>
<feature type="compositionally biased region" description="Low complexity" evidence="2">
    <location>
        <begin position="3280"/>
        <end position="3294"/>
    </location>
</feature>
<feature type="transmembrane region" description="Helical" evidence="3">
    <location>
        <begin position="1459"/>
        <end position="1480"/>
    </location>
</feature>
<feature type="transmembrane region" description="Helical" evidence="3">
    <location>
        <begin position="197"/>
        <end position="216"/>
    </location>
</feature>
<feature type="transmembrane region" description="Helical" evidence="3">
    <location>
        <begin position="1501"/>
        <end position="1526"/>
    </location>
</feature>
<feature type="compositionally biased region" description="Gly residues" evidence="2">
    <location>
        <begin position="1198"/>
        <end position="1216"/>
    </location>
</feature>
<feature type="region of interest" description="Disordered" evidence="2">
    <location>
        <begin position="4001"/>
        <end position="4031"/>
    </location>
</feature>
<keyword evidence="1" id="KW-0328">Glycosyltransferase</keyword>
<feature type="transmembrane region" description="Helical" evidence="3">
    <location>
        <begin position="1941"/>
        <end position="1962"/>
    </location>
</feature>
<dbReference type="InterPro" id="IPR051425">
    <property type="entry name" value="Formin_Homology"/>
</dbReference>
<feature type="region of interest" description="Disordered" evidence="2">
    <location>
        <begin position="718"/>
        <end position="757"/>
    </location>
</feature>
<dbReference type="EMBL" id="BDRX01000111">
    <property type="protein sequence ID" value="GBF97925.1"/>
    <property type="molecule type" value="Genomic_DNA"/>
</dbReference>
<feature type="region of interest" description="Disordered" evidence="2">
    <location>
        <begin position="885"/>
        <end position="926"/>
    </location>
</feature>
<feature type="region of interest" description="Disordered" evidence="2">
    <location>
        <begin position="2518"/>
        <end position="2599"/>
    </location>
</feature>
<feature type="region of interest" description="Disordered" evidence="2">
    <location>
        <begin position="1043"/>
        <end position="1079"/>
    </location>
</feature>
<feature type="domain" description="Glycosyl transferase family 1" evidence="4">
    <location>
        <begin position="4031"/>
        <end position="4085"/>
    </location>
</feature>
<evidence type="ECO:0000256" key="3">
    <source>
        <dbReference type="SAM" id="Phobius"/>
    </source>
</evidence>
<keyword evidence="3" id="KW-1133">Transmembrane helix</keyword>
<organism evidence="6 7">
    <name type="scientific">Raphidocelis subcapitata</name>
    <dbReference type="NCBI Taxonomy" id="307507"/>
    <lineage>
        <taxon>Eukaryota</taxon>
        <taxon>Viridiplantae</taxon>
        <taxon>Chlorophyta</taxon>
        <taxon>core chlorophytes</taxon>
        <taxon>Chlorophyceae</taxon>
        <taxon>CS clade</taxon>
        <taxon>Sphaeropleales</taxon>
        <taxon>Selenastraceae</taxon>
        <taxon>Raphidocelis</taxon>
    </lineage>
</organism>
<evidence type="ECO:0000259" key="5">
    <source>
        <dbReference type="Pfam" id="PF11997"/>
    </source>
</evidence>
<feature type="compositionally biased region" description="Gly residues" evidence="2">
    <location>
        <begin position="805"/>
        <end position="824"/>
    </location>
</feature>
<dbReference type="PANTHER" id="PTHR45725:SF18">
    <property type="entry name" value="ORC1-LIKE AAA ATPASE DOMAIN-CONTAINING PROTEIN"/>
    <property type="match status" value="1"/>
</dbReference>
<dbReference type="Proteomes" id="UP000247498">
    <property type="component" value="Unassembled WGS sequence"/>
</dbReference>
<feature type="region of interest" description="Disordered" evidence="2">
    <location>
        <begin position="3562"/>
        <end position="3582"/>
    </location>
</feature>
<feature type="transmembrane region" description="Helical" evidence="3">
    <location>
        <begin position="91"/>
        <end position="117"/>
    </location>
</feature>
<feature type="region of interest" description="Disordered" evidence="2">
    <location>
        <begin position="2923"/>
        <end position="2946"/>
    </location>
</feature>
<feature type="transmembrane region" description="Helical" evidence="3">
    <location>
        <begin position="1420"/>
        <end position="1439"/>
    </location>
</feature>
<feature type="compositionally biased region" description="Low complexity" evidence="2">
    <location>
        <begin position="297"/>
        <end position="316"/>
    </location>
</feature>
<feature type="compositionally biased region" description="Pro residues" evidence="2">
    <location>
        <begin position="338"/>
        <end position="348"/>
    </location>
</feature>
<feature type="compositionally biased region" description="Gly residues" evidence="2">
    <location>
        <begin position="1339"/>
        <end position="1349"/>
    </location>
</feature>
<feature type="compositionally biased region" description="Low complexity" evidence="2">
    <location>
        <begin position="1045"/>
        <end position="1060"/>
    </location>
</feature>